<evidence type="ECO:0000256" key="1">
    <source>
        <dbReference type="SAM" id="MobiDB-lite"/>
    </source>
</evidence>
<protein>
    <submittedName>
        <fullName evidence="2">Uncharacterized protein</fullName>
    </submittedName>
</protein>
<feature type="region of interest" description="Disordered" evidence="1">
    <location>
        <begin position="64"/>
        <end position="93"/>
    </location>
</feature>
<comment type="caution">
    <text evidence="2">The sequence shown here is derived from an EMBL/GenBank/DDBJ whole genome shotgun (WGS) entry which is preliminary data.</text>
</comment>
<keyword evidence="3" id="KW-1185">Reference proteome</keyword>
<feature type="compositionally biased region" description="Basic and acidic residues" evidence="1">
    <location>
        <begin position="64"/>
        <end position="73"/>
    </location>
</feature>
<dbReference type="AlphaFoldDB" id="A0A7J8BSF8"/>
<evidence type="ECO:0000313" key="3">
    <source>
        <dbReference type="Proteomes" id="UP000593571"/>
    </source>
</evidence>
<proteinExistence type="predicted"/>
<dbReference type="Proteomes" id="UP000593571">
    <property type="component" value="Unassembled WGS sequence"/>
</dbReference>
<reference evidence="2 3" key="1">
    <citation type="journal article" date="2020" name="Nature">
        <title>Six reference-quality genomes reveal evolution of bat adaptations.</title>
        <authorList>
            <person name="Jebb D."/>
            <person name="Huang Z."/>
            <person name="Pippel M."/>
            <person name="Hughes G.M."/>
            <person name="Lavrichenko K."/>
            <person name="Devanna P."/>
            <person name="Winkler S."/>
            <person name="Jermiin L.S."/>
            <person name="Skirmuntt E.C."/>
            <person name="Katzourakis A."/>
            <person name="Burkitt-Gray L."/>
            <person name="Ray D.A."/>
            <person name="Sullivan K.A.M."/>
            <person name="Roscito J.G."/>
            <person name="Kirilenko B.M."/>
            <person name="Davalos L.M."/>
            <person name="Corthals A.P."/>
            <person name="Power M.L."/>
            <person name="Jones G."/>
            <person name="Ransome R.D."/>
            <person name="Dechmann D.K.N."/>
            <person name="Locatelli A.G."/>
            <person name="Puechmaille S.J."/>
            <person name="Fedrigo O."/>
            <person name="Jarvis E.D."/>
            <person name="Hiller M."/>
            <person name="Vernes S.C."/>
            <person name="Myers E.W."/>
            <person name="Teeling E.C."/>
        </authorList>
    </citation>
    <scope>NUCLEOTIDE SEQUENCE [LARGE SCALE GENOMIC DNA]</scope>
    <source>
        <strain evidence="2">MRouAeg1</strain>
        <tissue evidence="2">Muscle</tissue>
    </source>
</reference>
<accession>A0A7J8BSF8</accession>
<gene>
    <name evidence="2" type="ORF">HJG63_009501</name>
</gene>
<name>A0A7J8BSF8_ROUAE</name>
<evidence type="ECO:0000313" key="2">
    <source>
        <dbReference type="EMBL" id="KAF6401391.1"/>
    </source>
</evidence>
<sequence>MRSCSMMSTVLMEILEESSRMCFETNNITLKPHVNFATGGRRKPANTSNPGLLLGSGRLETCRERKPSGERDGLAGQVLPAPQAAPSPVGAGRTPVTLGCRAGETRSVSTRGTGGCSLKARICTG</sequence>
<organism evidence="2 3">
    <name type="scientific">Rousettus aegyptiacus</name>
    <name type="common">Egyptian fruit bat</name>
    <name type="synonym">Pteropus aegyptiacus</name>
    <dbReference type="NCBI Taxonomy" id="9407"/>
    <lineage>
        <taxon>Eukaryota</taxon>
        <taxon>Metazoa</taxon>
        <taxon>Chordata</taxon>
        <taxon>Craniata</taxon>
        <taxon>Vertebrata</taxon>
        <taxon>Euteleostomi</taxon>
        <taxon>Mammalia</taxon>
        <taxon>Eutheria</taxon>
        <taxon>Laurasiatheria</taxon>
        <taxon>Chiroptera</taxon>
        <taxon>Yinpterochiroptera</taxon>
        <taxon>Pteropodoidea</taxon>
        <taxon>Pteropodidae</taxon>
        <taxon>Rousettinae</taxon>
        <taxon>Rousettus</taxon>
    </lineage>
</organism>
<dbReference type="EMBL" id="JACASE010000016">
    <property type="protein sequence ID" value="KAF6401391.1"/>
    <property type="molecule type" value="Genomic_DNA"/>
</dbReference>